<dbReference type="SUPFAM" id="SSF56925">
    <property type="entry name" value="OMPA-like"/>
    <property type="match status" value="1"/>
</dbReference>
<sequence>ARLLDESKQPFVPLEEDRDAALFSLHVMNADGSEIRQISFNASHDLWPVPLSSGEVLYIRWDGKGRRDELNIYRLRPDGTQASILYGADSHDGDGDATAWTQPRLLGDGRLLVMLREPDSERWDGAPLAINIRDYVNSDQPLSGSGGGGQRSLLIPVAAAEPGLSVYGRMTAATPLRDGTGRLLAAWSPCRLQNSVGELLPCADSFLNEAVSEGSPAYGLWVFDPLNGTRRPIVPGRTGRIISDVLVLGARRLENALADATPGIELDQSLFDSGAGVLDIRSVYDFAGTFNPLVSPPDGVTDLASFADPALVTAEDRRVLFLRLIKGVHIPDEDVREIDNADIGVVADFGMRELVGYAPVAPDGSVRVTVPANVPLDIQLVDALGRSVFAEHGSWISVRPGETFTCGGCHEPGSPVAHGRPEAEPANINAGAPVTGLPFPNTRPALFADAGDTMAQVLTRLEPDTQLPQVDLAFTDSWTDPMVRPLDPDWEVLYADLDTPVPADPSCVAEWTPLCATVINYSDHIQPLWELPRVSGLGDACVACHSNRDAMNALRVAAANLSLAGDVSPESQDQLVSYRELLITDNEQELVDGALVDRLEVLLDGQGNIVYQTDDDGNLLLDGDDQPIPVEVPVPVAPTMVPGSALASRFFNVFATGESHEGMLSAAELRLLYEKLTGRRVAALVLSLLFFTGARAESVSVQVADPYLDVRSGPGRGYPVFHVVDQGDWIEVIKRRTQWIKVRTPRGQTGWVYREQLSRTLDGTGEYVALEEIDQSEFYRAHGEFGVAIGEIDGVTSLTLSAGYSFTENLQADLLFSEATGSRSSTRLLSLGIQHHMFPRWRYSPYVLVGAGDIEVTPRTVLVAPEVESNRQVHAGLGVRAYLTRTFVFRAEYRTYVVLTDSNDNDELEVREAQIDAENFELGVYTGLMSIQDFGVSSYTGLRFAFHVSEDLFFEAGAGRARAGDTSFEQLNPGVLLLENDEKELTTYNFSVGYNVLPGEAFLGSRRAFNNAFYLIGGAGSTEFAGDDHFTLNVGAGYRLLLTDWLSARIEMRDHIFELDLFGEAQTTQNL</sequence>
<dbReference type="Pfam" id="PF08239">
    <property type="entry name" value="SH3_3"/>
    <property type="match status" value="1"/>
</dbReference>
<dbReference type="InterPro" id="IPR003646">
    <property type="entry name" value="SH3-like_bac-type"/>
</dbReference>
<feature type="non-terminal residue" evidence="2">
    <location>
        <position position="1071"/>
    </location>
</feature>
<dbReference type="InterPro" id="IPR011250">
    <property type="entry name" value="OMP/PagP_B-barrel"/>
</dbReference>
<dbReference type="Pfam" id="PF18582">
    <property type="entry name" value="HZS_alpha"/>
    <property type="match status" value="1"/>
</dbReference>
<dbReference type="Gene3D" id="2.40.160.20">
    <property type="match status" value="1"/>
</dbReference>
<name>A0ABP0K235_9DINO</name>
<feature type="non-terminal residue" evidence="2">
    <location>
        <position position="1"/>
    </location>
</feature>
<dbReference type="InterPro" id="IPR030820">
    <property type="entry name" value="OMP_myx_plus_Proteobacteria"/>
</dbReference>
<dbReference type="PROSITE" id="PS51781">
    <property type="entry name" value="SH3B"/>
    <property type="match status" value="1"/>
</dbReference>
<dbReference type="Gene3D" id="2.120.10.30">
    <property type="entry name" value="TolB, C-terminal domain"/>
    <property type="match status" value="1"/>
</dbReference>
<dbReference type="Proteomes" id="UP001642464">
    <property type="component" value="Unassembled WGS sequence"/>
</dbReference>
<dbReference type="InterPro" id="IPR011042">
    <property type="entry name" value="6-blade_b-propeller_TolB-like"/>
</dbReference>
<dbReference type="InterPro" id="IPR040698">
    <property type="entry name" value="HZS_alpha_mid"/>
</dbReference>
<feature type="domain" description="SH3b" evidence="1">
    <location>
        <begin position="696"/>
        <end position="761"/>
    </location>
</feature>
<dbReference type="SMART" id="SM00287">
    <property type="entry name" value="SH3b"/>
    <property type="match status" value="1"/>
</dbReference>
<dbReference type="Gene3D" id="2.30.30.40">
    <property type="entry name" value="SH3 Domains"/>
    <property type="match status" value="1"/>
</dbReference>
<protein>
    <recommendedName>
        <fullName evidence="1">SH3b domain-containing protein</fullName>
    </recommendedName>
</protein>
<dbReference type="SUPFAM" id="SSF48695">
    <property type="entry name" value="Multiheme cytochromes"/>
    <property type="match status" value="1"/>
</dbReference>
<proteinExistence type="predicted"/>
<dbReference type="EMBL" id="CAXAMM010009590">
    <property type="protein sequence ID" value="CAK9020836.1"/>
    <property type="molecule type" value="Genomic_DNA"/>
</dbReference>
<keyword evidence="3" id="KW-1185">Reference proteome</keyword>
<evidence type="ECO:0000313" key="3">
    <source>
        <dbReference type="Proteomes" id="UP001642464"/>
    </source>
</evidence>
<comment type="caution">
    <text evidence="2">The sequence shown here is derived from an EMBL/GenBank/DDBJ whole genome shotgun (WGS) entry which is preliminary data.</text>
</comment>
<organism evidence="2 3">
    <name type="scientific">Durusdinium trenchii</name>
    <dbReference type="NCBI Taxonomy" id="1381693"/>
    <lineage>
        <taxon>Eukaryota</taxon>
        <taxon>Sar</taxon>
        <taxon>Alveolata</taxon>
        <taxon>Dinophyceae</taxon>
        <taxon>Suessiales</taxon>
        <taxon>Symbiodiniaceae</taxon>
        <taxon>Durusdinium</taxon>
    </lineage>
</organism>
<dbReference type="NCBIfam" id="TIGR04565">
    <property type="entry name" value="OMP_myx_plus"/>
    <property type="match status" value="1"/>
</dbReference>
<gene>
    <name evidence="2" type="ORF">SCF082_LOCUS15080</name>
</gene>
<dbReference type="InterPro" id="IPR036280">
    <property type="entry name" value="Multihaem_cyt_sf"/>
</dbReference>
<accession>A0ABP0K235</accession>
<reference evidence="2 3" key="1">
    <citation type="submission" date="2024-02" db="EMBL/GenBank/DDBJ databases">
        <authorList>
            <person name="Chen Y."/>
            <person name="Shah S."/>
            <person name="Dougan E. K."/>
            <person name="Thang M."/>
            <person name="Chan C."/>
        </authorList>
    </citation>
    <scope>NUCLEOTIDE SEQUENCE [LARGE SCALE GENOMIC DNA]</scope>
</reference>
<evidence type="ECO:0000259" key="1">
    <source>
        <dbReference type="PROSITE" id="PS51781"/>
    </source>
</evidence>
<evidence type="ECO:0000313" key="2">
    <source>
        <dbReference type="EMBL" id="CAK9020836.1"/>
    </source>
</evidence>